<evidence type="ECO:0000313" key="2">
    <source>
        <dbReference type="EMBL" id="CAD8603851.1"/>
    </source>
</evidence>
<dbReference type="Pfam" id="PF03358">
    <property type="entry name" value="FMN_red"/>
    <property type="match status" value="1"/>
</dbReference>
<protein>
    <recommendedName>
        <fullName evidence="1">NADPH-dependent FMN reductase-like domain-containing protein</fullName>
    </recommendedName>
</protein>
<dbReference type="SUPFAM" id="SSF52218">
    <property type="entry name" value="Flavoproteins"/>
    <property type="match status" value="1"/>
</dbReference>
<reference evidence="2" key="1">
    <citation type="submission" date="2021-01" db="EMBL/GenBank/DDBJ databases">
        <authorList>
            <person name="Corre E."/>
            <person name="Pelletier E."/>
            <person name="Niang G."/>
            <person name="Scheremetjew M."/>
            <person name="Finn R."/>
            <person name="Kale V."/>
            <person name="Holt S."/>
            <person name="Cochrane G."/>
            <person name="Meng A."/>
            <person name="Brown T."/>
            <person name="Cohen L."/>
        </authorList>
    </citation>
    <scope>NUCLEOTIDE SEQUENCE</scope>
    <source>
        <strain evidence="2">PLY182g</strain>
    </source>
</reference>
<dbReference type="GO" id="GO:0016491">
    <property type="term" value="F:oxidoreductase activity"/>
    <property type="evidence" value="ECO:0007669"/>
    <property type="project" value="InterPro"/>
</dbReference>
<dbReference type="InterPro" id="IPR005025">
    <property type="entry name" value="FMN_Rdtase-like_dom"/>
</dbReference>
<evidence type="ECO:0000259" key="1">
    <source>
        <dbReference type="Pfam" id="PF03358"/>
    </source>
</evidence>
<organism evidence="2">
    <name type="scientific">Coccolithus braarudii</name>
    <dbReference type="NCBI Taxonomy" id="221442"/>
    <lineage>
        <taxon>Eukaryota</taxon>
        <taxon>Haptista</taxon>
        <taxon>Haptophyta</taxon>
        <taxon>Prymnesiophyceae</taxon>
        <taxon>Coccolithales</taxon>
        <taxon>Coccolithaceae</taxon>
        <taxon>Coccolithus</taxon>
    </lineage>
</organism>
<dbReference type="Gene3D" id="3.40.50.360">
    <property type="match status" value="1"/>
</dbReference>
<proteinExistence type="predicted"/>
<name>A0A7S0L6N2_9EUKA</name>
<dbReference type="EMBL" id="HBEY01014833">
    <property type="protein sequence ID" value="CAD8603851.1"/>
    <property type="molecule type" value="Transcribed_RNA"/>
</dbReference>
<dbReference type="InterPro" id="IPR029039">
    <property type="entry name" value="Flavoprotein-like_sf"/>
</dbReference>
<dbReference type="AlphaFoldDB" id="A0A7S0L6N2"/>
<gene>
    <name evidence="2" type="ORF">CPEL01642_LOCUS7186</name>
</gene>
<feature type="domain" description="NADPH-dependent FMN reductase-like" evidence="1">
    <location>
        <begin position="55"/>
        <end position="159"/>
    </location>
</feature>
<sequence>MLRLMAAPTTRRLLLVWHSRTGLAQQMADACERGANDTARELADDGATLLAVVRRRAADATKEDLLTSDGFLFCSPENLASTSGEMLEFFHRTYYSAFLSTGSSCDDNDHNSVLAGRPYALAIAAGSDGTSAARQQHRICRGWRLRRIVPEEDTLIVQNGQPQTARLILQPKTLPVDGVQRCSELGGLIAAHLLL</sequence>
<accession>A0A7S0L6N2</accession>